<keyword evidence="2" id="KW-0812">Transmembrane</keyword>
<dbReference type="Pfam" id="PF14333">
    <property type="entry name" value="DUF4389"/>
    <property type="match status" value="1"/>
</dbReference>
<dbReference type="Proteomes" id="UP000315889">
    <property type="component" value="Unassembled WGS sequence"/>
</dbReference>
<accession>A0A520MG89</accession>
<comment type="caution">
    <text evidence="3">The sequence shown here is derived from an EMBL/GenBank/DDBJ whole genome shotgun (WGS) entry which is preliminary data.</text>
</comment>
<feature type="transmembrane region" description="Helical" evidence="2">
    <location>
        <begin position="20"/>
        <end position="48"/>
    </location>
</feature>
<protein>
    <submittedName>
        <fullName evidence="3">DUF4389 domain-containing protein</fullName>
    </submittedName>
</protein>
<organism evidence="3 4">
    <name type="scientific">SAR92 clade bacterium</name>
    <dbReference type="NCBI Taxonomy" id="2315479"/>
    <lineage>
        <taxon>Bacteria</taxon>
        <taxon>Pseudomonadati</taxon>
        <taxon>Pseudomonadota</taxon>
        <taxon>Gammaproteobacteria</taxon>
        <taxon>Cellvibrionales</taxon>
        <taxon>Porticoccaceae</taxon>
        <taxon>SAR92 clade</taxon>
    </lineage>
</organism>
<evidence type="ECO:0000313" key="4">
    <source>
        <dbReference type="Proteomes" id="UP000315889"/>
    </source>
</evidence>
<proteinExistence type="predicted"/>
<gene>
    <name evidence="3" type="ORF">EVB03_04795</name>
</gene>
<feature type="region of interest" description="Disordered" evidence="1">
    <location>
        <begin position="117"/>
        <end position="144"/>
    </location>
</feature>
<evidence type="ECO:0000256" key="2">
    <source>
        <dbReference type="SAM" id="Phobius"/>
    </source>
</evidence>
<dbReference type="InterPro" id="IPR025498">
    <property type="entry name" value="DUF4389"/>
</dbReference>
<dbReference type="EMBL" id="SHBP01000005">
    <property type="protein sequence ID" value="RZO20238.1"/>
    <property type="molecule type" value="Genomic_DNA"/>
</dbReference>
<name>A0A520MG89_9GAMM</name>
<sequence>MTDSKANVKKSSTWIRLAYMVLFGVFLIPLGRFVLGFIIIGQFLVVLVKGRDNDNLRNLGQSLGEWIYRGILFLTFNTEAKPFPFEEWPVMEPSAGYSADSTDQQKESDIVETEVVADDDSNIPTFVASEDADKSDGDESGKDK</sequence>
<evidence type="ECO:0000313" key="3">
    <source>
        <dbReference type="EMBL" id="RZO20238.1"/>
    </source>
</evidence>
<keyword evidence="2" id="KW-0472">Membrane</keyword>
<feature type="compositionally biased region" description="Basic and acidic residues" evidence="1">
    <location>
        <begin position="131"/>
        <end position="144"/>
    </location>
</feature>
<dbReference type="AlphaFoldDB" id="A0A520MG89"/>
<keyword evidence="2" id="KW-1133">Transmembrane helix</keyword>
<reference evidence="3 4" key="1">
    <citation type="submission" date="2019-02" db="EMBL/GenBank/DDBJ databases">
        <title>Prokaryotic population dynamics and viral predation in marine succession experiment using metagenomics: the confinement effect.</title>
        <authorList>
            <person name="Haro-Moreno J.M."/>
            <person name="Rodriguez-Valera F."/>
            <person name="Lopez-Perez M."/>
        </authorList>
    </citation>
    <scope>NUCLEOTIDE SEQUENCE [LARGE SCALE GENOMIC DNA]</scope>
    <source>
        <strain evidence="3">MED-G170</strain>
    </source>
</reference>
<evidence type="ECO:0000256" key="1">
    <source>
        <dbReference type="SAM" id="MobiDB-lite"/>
    </source>
</evidence>